<dbReference type="RefSeq" id="WP_147096703.1">
    <property type="nucleotide sequence ID" value="NZ_JBHUFH010000002.1"/>
</dbReference>
<sequence>MTLTLQIENFSVLDDGGPVSIDVPEAGLQVGRSSGMGWVLPDASRHISGHHFDIYHQHGTWWLHDRSTNGTFLQGHRHRLDGPHGLQHGDRFQVGQYIIVALTETKAAGGRMAPGSLPAYDVDRPSSHSLADDDPWAVPGGFEPIDPSPAERGARMADFADDFVAFPAAGTSAKHETGDPSAHDARPERAGMPADPPAAEAAPRRDSAGRSTPFGASLPPAPSHAFPQASSQAPSPVAPAPKDKPAAADAASDAAPPPARPQAEPAAFLRAFCRGAGLPAELAADIDAEALGEALGTSMAVTTARLMGALRDRAAARHFTRAGERTMRGASDNNPLKFLPTPEQALEAAFLRPRAGFLTGARVYDDALGDLTQHQTALFAALQPALAELMQDLDPSRIEAEAKGRAGIAGQRKSRAWDSYVERWDAKAAHENGILDEFIRLFADAYRAAHGHALPGGAGLDTREAGRESGSG</sequence>
<feature type="compositionally biased region" description="Low complexity" evidence="1">
    <location>
        <begin position="223"/>
        <end position="235"/>
    </location>
</feature>
<name>A0A5C6SC78_9RHOB</name>
<keyword evidence="4" id="KW-1185">Reference proteome</keyword>
<feature type="compositionally biased region" description="Basic and acidic residues" evidence="1">
    <location>
        <begin position="173"/>
        <end position="189"/>
    </location>
</feature>
<feature type="region of interest" description="Disordered" evidence="1">
    <location>
        <begin position="118"/>
        <end position="152"/>
    </location>
</feature>
<proteinExistence type="predicted"/>
<evidence type="ECO:0000256" key="1">
    <source>
        <dbReference type="SAM" id="MobiDB-lite"/>
    </source>
</evidence>
<dbReference type="CDD" id="cd00060">
    <property type="entry name" value="FHA"/>
    <property type="match status" value="1"/>
</dbReference>
<reference evidence="3 4" key="1">
    <citation type="submission" date="2019-08" db="EMBL/GenBank/DDBJ databases">
        <authorList>
            <person name="Ye J."/>
        </authorList>
    </citation>
    <scope>NUCLEOTIDE SEQUENCE [LARGE SCALE GENOMIC DNA]</scope>
    <source>
        <strain evidence="3 4">TK008</strain>
    </source>
</reference>
<gene>
    <name evidence="3" type="primary">tagH</name>
    <name evidence="3" type="ORF">FQV27_05000</name>
</gene>
<evidence type="ECO:0000313" key="3">
    <source>
        <dbReference type="EMBL" id="TXB71205.1"/>
    </source>
</evidence>
<dbReference type="Proteomes" id="UP000321562">
    <property type="component" value="Unassembled WGS sequence"/>
</dbReference>
<protein>
    <submittedName>
        <fullName evidence="3">Type VI secretion system-associated FHA domain protein TagH</fullName>
    </submittedName>
</protein>
<evidence type="ECO:0000313" key="4">
    <source>
        <dbReference type="Proteomes" id="UP000321562"/>
    </source>
</evidence>
<dbReference type="Gene3D" id="2.60.200.20">
    <property type="match status" value="1"/>
</dbReference>
<feature type="domain" description="FHA" evidence="2">
    <location>
        <begin position="28"/>
        <end position="78"/>
    </location>
</feature>
<dbReference type="SUPFAM" id="SSF49879">
    <property type="entry name" value="SMAD/FHA domain"/>
    <property type="match status" value="1"/>
</dbReference>
<dbReference type="InterPro" id="IPR046883">
    <property type="entry name" value="T6SS_FHA_C"/>
</dbReference>
<evidence type="ECO:0000259" key="2">
    <source>
        <dbReference type="PROSITE" id="PS50006"/>
    </source>
</evidence>
<dbReference type="InterPro" id="IPR017735">
    <property type="entry name" value="T6SS_FHA"/>
</dbReference>
<dbReference type="AlphaFoldDB" id="A0A5C6SC78"/>
<organism evidence="3 4">
    <name type="scientific">Paracoccus aurantiacus</name>
    <dbReference type="NCBI Taxonomy" id="2599412"/>
    <lineage>
        <taxon>Bacteria</taxon>
        <taxon>Pseudomonadati</taxon>
        <taxon>Pseudomonadota</taxon>
        <taxon>Alphaproteobacteria</taxon>
        <taxon>Rhodobacterales</taxon>
        <taxon>Paracoccaceae</taxon>
        <taxon>Paracoccus</taxon>
    </lineage>
</organism>
<dbReference type="InterPro" id="IPR008984">
    <property type="entry name" value="SMAD_FHA_dom_sf"/>
</dbReference>
<dbReference type="EMBL" id="VOPL01000001">
    <property type="protein sequence ID" value="TXB71205.1"/>
    <property type="molecule type" value="Genomic_DNA"/>
</dbReference>
<comment type="caution">
    <text evidence="3">The sequence shown here is derived from an EMBL/GenBank/DDBJ whole genome shotgun (WGS) entry which is preliminary data.</text>
</comment>
<dbReference type="PROSITE" id="PS50006">
    <property type="entry name" value="FHA_DOMAIN"/>
    <property type="match status" value="1"/>
</dbReference>
<dbReference type="OrthoDB" id="273564at2"/>
<dbReference type="NCBIfam" id="TIGR03354">
    <property type="entry name" value="VI_FHA"/>
    <property type="match status" value="1"/>
</dbReference>
<dbReference type="SMART" id="SM00240">
    <property type="entry name" value="FHA"/>
    <property type="match status" value="1"/>
</dbReference>
<dbReference type="InterPro" id="IPR000253">
    <property type="entry name" value="FHA_dom"/>
</dbReference>
<dbReference type="Pfam" id="PF20232">
    <property type="entry name" value="T6SS_FHA_C"/>
    <property type="match status" value="1"/>
</dbReference>
<dbReference type="Pfam" id="PF00498">
    <property type="entry name" value="FHA"/>
    <property type="match status" value="1"/>
</dbReference>
<feature type="region of interest" description="Disordered" evidence="1">
    <location>
        <begin position="170"/>
        <end position="263"/>
    </location>
</feature>
<accession>A0A5C6SC78</accession>